<gene>
    <name evidence="1" type="ORF">GCM10011510_06380</name>
</gene>
<name>A0A917EDL6_9STRE</name>
<protein>
    <recommendedName>
        <fullName evidence="3">Glycosyltransferase</fullName>
    </recommendedName>
</protein>
<evidence type="ECO:0000313" key="1">
    <source>
        <dbReference type="EMBL" id="GGE27931.1"/>
    </source>
</evidence>
<dbReference type="AlphaFoldDB" id="A0A917EDL6"/>
<organism evidence="1 2">
    <name type="scientific">Streptococcus himalayensis</name>
    <dbReference type="NCBI Taxonomy" id="1888195"/>
    <lineage>
        <taxon>Bacteria</taxon>
        <taxon>Bacillati</taxon>
        <taxon>Bacillota</taxon>
        <taxon>Bacilli</taxon>
        <taxon>Lactobacillales</taxon>
        <taxon>Streptococcaceae</taxon>
        <taxon>Streptococcus</taxon>
    </lineage>
</organism>
<comment type="caution">
    <text evidence="1">The sequence shown here is derived from an EMBL/GenBank/DDBJ whole genome shotgun (WGS) entry which is preliminary data.</text>
</comment>
<evidence type="ECO:0000313" key="2">
    <source>
        <dbReference type="Proteomes" id="UP000660801"/>
    </source>
</evidence>
<reference evidence="1" key="1">
    <citation type="journal article" date="2014" name="Int. J. Syst. Evol. Microbiol.">
        <title>Complete genome sequence of Corynebacterium casei LMG S-19264T (=DSM 44701T), isolated from a smear-ripened cheese.</title>
        <authorList>
            <consortium name="US DOE Joint Genome Institute (JGI-PGF)"/>
            <person name="Walter F."/>
            <person name="Albersmeier A."/>
            <person name="Kalinowski J."/>
            <person name="Ruckert C."/>
        </authorList>
    </citation>
    <scope>NUCLEOTIDE SEQUENCE</scope>
    <source>
        <strain evidence="1">CGMCC 1.15533</strain>
    </source>
</reference>
<proteinExistence type="predicted"/>
<sequence>MFQNKKILITHIWLRGFSGAEINILELASFFKNNGAEVEVFTLSAQDPMKSEFETREICLITDYFHPFDLSRYDYIWSAQNILPASIIKSLGQKREKTPKFLFFHMAALPEHVLEQPFVYQLEEHISSGTLAISQEIVDCNLHRFFREIPNLQFYQNPVPSEYLKEKYSCSQVELKKILVISNHPPQEIKDLKEELKEYKIEVDYYGVWADKYELISPDLLARYDCVIGIGKNIPYCLVMGKPIYVYDHFAGPGFLTDENFELAEYHNFSGRGFEEQKRTSKEIAKDIVANFSAAKNFQEKNLERFQEQFSLQNIIPLILKTVEQRAEVGTIFDSYYITYLLAMNTLIKDLVRLNNDTMNLWEGIHNLEGELESLKIVADEREVIKNELELLKLSRFYKLSLVWTKIKKILRNKE</sequence>
<dbReference type="EMBL" id="BMJN01000007">
    <property type="protein sequence ID" value="GGE27931.1"/>
    <property type="molecule type" value="Genomic_DNA"/>
</dbReference>
<dbReference type="RefSeq" id="WP_068992360.1">
    <property type="nucleotide sequence ID" value="NZ_BMJN01000007.1"/>
</dbReference>
<dbReference type="Proteomes" id="UP000660801">
    <property type="component" value="Unassembled WGS sequence"/>
</dbReference>
<dbReference type="OrthoDB" id="9179784at2"/>
<keyword evidence="2" id="KW-1185">Reference proteome</keyword>
<accession>A0A917EDL6</accession>
<reference evidence="1" key="2">
    <citation type="submission" date="2020-09" db="EMBL/GenBank/DDBJ databases">
        <authorList>
            <person name="Sun Q."/>
            <person name="Zhou Y."/>
        </authorList>
    </citation>
    <scope>NUCLEOTIDE SEQUENCE</scope>
    <source>
        <strain evidence="1">CGMCC 1.15533</strain>
    </source>
</reference>
<evidence type="ECO:0008006" key="3">
    <source>
        <dbReference type="Google" id="ProtNLM"/>
    </source>
</evidence>